<dbReference type="InterPro" id="IPR025558">
    <property type="entry name" value="DUF4283"/>
</dbReference>
<reference evidence="3 4" key="1">
    <citation type="submission" date="2015-01" db="EMBL/GenBank/DDBJ databases">
        <title>Genome of allotetraploid Gossypium barbadense reveals genomic plasticity and fiber elongation in cotton evolution.</title>
        <authorList>
            <person name="Chen X."/>
            <person name="Liu X."/>
            <person name="Zhao B."/>
            <person name="Zheng H."/>
            <person name="Hu Y."/>
            <person name="Lu G."/>
            <person name="Yang C."/>
            <person name="Chen J."/>
            <person name="Shan C."/>
            <person name="Zhang L."/>
            <person name="Zhou Y."/>
            <person name="Wang L."/>
            <person name="Guo W."/>
            <person name="Bai Y."/>
            <person name="Ruan J."/>
            <person name="Shangguan X."/>
            <person name="Mao Y."/>
            <person name="Jiang J."/>
            <person name="Zhu Y."/>
            <person name="Lei J."/>
            <person name="Kang H."/>
            <person name="Chen S."/>
            <person name="He X."/>
            <person name="Wang R."/>
            <person name="Wang Y."/>
            <person name="Chen J."/>
            <person name="Wang L."/>
            <person name="Yu S."/>
            <person name="Wang B."/>
            <person name="Wei J."/>
            <person name="Song S."/>
            <person name="Lu X."/>
            <person name="Gao Z."/>
            <person name="Gu W."/>
            <person name="Deng X."/>
            <person name="Ma D."/>
            <person name="Wang S."/>
            <person name="Liang W."/>
            <person name="Fang L."/>
            <person name="Cai C."/>
            <person name="Zhu X."/>
            <person name="Zhou B."/>
            <person name="Zhang Y."/>
            <person name="Chen Z."/>
            <person name="Xu S."/>
            <person name="Zhu R."/>
            <person name="Wang S."/>
            <person name="Zhang T."/>
            <person name="Zhao G."/>
        </authorList>
    </citation>
    <scope>NUCLEOTIDE SEQUENCE [LARGE SCALE GENOMIC DNA]</scope>
    <source>
        <strain evidence="4">cv. Xinhai21</strain>
        <tissue evidence="3">Leaf</tissue>
    </source>
</reference>
<gene>
    <name evidence="3" type="ORF">GOBAR_AA12635</name>
</gene>
<evidence type="ECO:0000259" key="2">
    <source>
        <dbReference type="Pfam" id="PF14111"/>
    </source>
</evidence>
<evidence type="ECO:0000256" key="1">
    <source>
        <dbReference type="SAM" id="MobiDB-lite"/>
    </source>
</evidence>
<organism evidence="3 4">
    <name type="scientific">Gossypium barbadense</name>
    <name type="common">Sea Island cotton</name>
    <name type="synonym">Hibiscus barbadensis</name>
    <dbReference type="NCBI Taxonomy" id="3634"/>
    <lineage>
        <taxon>Eukaryota</taxon>
        <taxon>Viridiplantae</taxon>
        <taxon>Streptophyta</taxon>
        <taxon>Embryophyta</taxon>
        <taxon>Tracheophyta</taxon>
        <taxon>Spermatophyta</taxon>
        <taxon>Magnoliopsida</taxon>
        <taxon>eudicotyledons</taxon>
        <taxon>Gunneridae</taxon>
        <taxon>Pentapetalae</taxon>
        <taxon>rosids</taxon>
        <taxon>malvids</taxon>
        <taxon>Malvales</taxon>
        <taxon>Malvaceae</taxon>
        <taxon>Malvoideae</taxon>
        <taxon>Gossypium</taxon>
    </lineage>
</organism>
<proteinExistence type="predicted"/>
<accession>A0A2P5XXH1</accession>
<protein>
    <recommendedName>
        <fullName evidence="2">DUF4283 domain-containing protein</fullName>
    </recommendedName>
</protein>
<sequence>MDDGKELRNDLGAKDDGNEIALLEEELIHLSVKSSIVDPFEKPTLICSVWTRKNYNLDSLRAQVRSIWKTKKKFEIMIAGQNLFKIVFEDEEDLEQIMNGRPCHMGYGIKDCLMLSEGDRSKAEDELPFSEVAGKVDSVSIDSVQQMHRMVKEVGLEKSFDLREIGILRQKFRDNETNFYPHNMPREVEENSSRDHCREGNRSN</sequence>
<evidence type="ECO:0000313" key="3">
    <source>
        <dbReference type="EMBL" id="PPS08001.1"/>
    </source>
</evidence>
<feature type="region of interest" description="Disordered" evidence="1">
    <location>
        <begin position="178"/>
        <end position="204"/>
    </location>
</feature>
<dbReference type="AlphaFoldDB" id="A0A2P5XXH1"/>
<dbReference type="Proteomes" id="UP000239757">
    <property type="component" value="Unassembled WGS sequence"/>
</dbReference>
<feature type="domain" description="DUF4283" evidence="2">
    <location>
        <begin position="43"/>
        <end position="106"/>
    </location>
</feature>
<dbReference type="EMBL" id="KZ664075">
    <property type="protein sequence ID" value="PPS08001.1"/>
    <property type="molecule type" value="Genomic_DNA"/>
</dbReference>
<dbReference type="Pfam" id="PF14111">
    <property type="entry name" value="DUF4283"/>
    <property type="match status" value="1"/>
</dbReference>
<name>A0A2P5XXH1_GOSBA</name>
<evidence type="ECO:0000313" key="4">
    <source>
        <dbReference type="Proteomes" id="UP000239757"/>
    </source>
</evidence>
<feature type="compositionally biased region" description="Basic and acidic residues" evidence="1">
    <location>
        <begin position="184"/>
        <end position="204"/>
    </location>
</feature>